<sequence>MIMTKTGSRLKRDKSLKDFWRTPQWTVKATQIALSIEFNVDVACNKDNALFPQFIGAEKDALKCSWGESGTKAFLNPPYSKIEPWIDAAIREQSYGVTTVMLIPQSIDTKWYLKARKFANEVVLIIGGRIAFLEPDVNLGFKESRENTGGSMLVVFRGHSGDVGCVVREIPITVMKEIGGYVPPVRAKRTAKTKPKKEYRSLV</sequence>
<dbReference type="GO" id="GO:0032259">
    <property type="term" value="P:methylation"/>
    <property type="evidence" value="ECO:0007669"/>
    <property type="project" value="UniProtKB-KW"/>
</dbReference>
<reference evidence="1" key="1">
    <citation type="journal article" date="2017" name="J. Invertebr. Pathol.">
        <title>Identification and bacterial characteristics of Xenorhabdus hominickii ANU101 from an entomopathogenic nematode, Steinernema monticolum.</title>
        <authorList>
            <person name="Park Y."/>
            <person name="Kang S."/>
            <person name="Sadekuzzaman M."/>
            <person name="Kim H."/>
            <person name="Jung J.K."/>
            <person name="Kim Y."/>
        </authorList>
    </citation>
    <scope>NUCLEOTIDE SEQUENCE</scope>
    <source>
        <strain evidence="1">ANU101</strain>
        <plasmid evidence="1">unnamed1</plasmid>
    </source>
</reference>
<keyword evidence="1" id="KW-0489">Methyltransferase</keyword>
<keyword evidence="1" id="KW-0614">Plasmid</keyword>
<evidence type="ECO:0000313" key="3">
    <source>
        <dbReference type="Proteomes" id="UP000225433"/>
    </source>
</evidence>
<reference evidence="2 3" key="2">
    <citation type="journal article" date="2017" name="Nat. Microbiol.">
        <title>Natural product diversity associated with the nematode symbionts Photorhabdus and Xenorhabdus.</title>
        <authorList>
            <person name="Tobias N.J."/>
            <person name="Wolff H."/>
            <person name="Djahanschiri B."/>
            <person name="Grundmann F."/>
            <person name="Kronenwerth M."/>
            <person name="Shi Y.M."/>
            <person name="Simonyi S."/>
            <person name="Grun P."/>
            <person name="Shapiro-Ilan D."/>
            <person name="Pidot S.J."/>
            <person name="Stinear T.P."/>
            <person name="Ebersberger I."/>
            <person name="Bode H.B."/>
        </authorList>
    </citation>
    <scope>NUCLEOTIDE SEQUENCE [LARGE SCALE GENOMIC DNA]</scope>
    <source>
        <strain evidence="2 3">DSM 17903</strain>
    </source>
</reference>
<organism evidence="1">
    <name type="scientific">Xenorhabdus hominickii</name>
    <dbReference type="NCBI Taxonomy" id="351679"/>
    <lineage>
        <taxon>Bacteria</taxon>
        <taxon>Pseudomonadati</taxon>
        <taxon>Pseudomonadota</taxon>
        <taxon>Gammaproteobacteria</taxon>
        <taxon>Enterobacterales</taxon>
        <taxon>Morganellaceae</taxon>
        <taxon>Xenorhabdus</taxon>
    </lineage>
</organism>
<dbReference type="RefSeq" id="WP_099139845.1">
    <property type="nucleotide sequence ID" value="NZ_CAWNQJ010000123.1"/>
</dbReference>
<evidence type="ECO:0000313" key="1">
    <source>
        <dbReference type="EMBL" id="ARD69607.1"/>
    </source>
</evidence>
<protein>
    <submittedName>
        <fullName evidence="2">Adenine methyltransferase</fullName>
    </submittedName>
    <submittedName>
        <fullName evidence="1">DNA N-6-adenine-methyltransferase</fullName>
    </submittedName>
</protein>
<dbReference type="GO" id="GO:0009307">
    <property type="term" value="P:DNA restriction-modification system"/>
    <property type="evidence" value="ECO:0007669"/>
    <property type="project" value="InterPro"/>
</dbReference>
<dbReference type="EMBL" id="NJAI01000009">
    <property type="protein sequence ID" value="PHM52321.1"/>
    <property type="molecule type" value="Genomic_DNA"/>
</dbReference>
<dbReference type="InterPro" id="IPR008593">
    <property type="entry name" value="Dam_MeTrfase"/>
</dbReference>
<name>A0A1V0M416_XENHO</name>
<dbReference type="EMBL" id="KX517798">
    <property type="protein sequence ID" value="ARD69607.1"/>
    <property type="molecule type" value="Genomic_DNA"/>
</dbReference>
<dbReference type="GO" id="GO:0003677">
    <property type="term" value="F:DNA binding"/>
    <property type="evidence" value="ECO:0007669"/>
    <property type="project" value="InterPro"/>
</dbReference>
<gene>
    <name evidence="2" type="ORF">Xhom_04398</name>
</gene>
<keyword evidence="1" id="KW-0808">Transferase</keyword>
<dbReference type="GO" id="GO:0009007">
    <property type="term" value="F:site-specific DNA-methyltransferase (adenine-specific) activity"/>
    <property type="evidence" value="ECO:0007669"/>
    <property type="project" value="InterPro"/>
</dbReference>
<dbReference type="Pfam" id="PF05869">
    <property type="entry name" value="Dam"/>
    <property type="match status" value="1"/>
</dbReference>
<evidence type="ECO:0000313" key="2">
    <source>
        <dbReference type="EMBL" id="PHM52321.1"/>
    </source>
</evidence>
<dbReference type="Proteomes" id="UP000225433">
    <property type="component" value="Unassembled WGS sequence"/>
</dbReference>
<dbReference type="AlphaFoldDB" id="A0A1V0M416"/>
<accession>A0A1V0M416</accession>
<proteinExistence type="predicted"/>
<geneLocation type="plasmid" evidence="1">
    <name>unnamed1</name>
</geneLocation>